<comment type="catalytic activity">
    <reaction evidence="1">
        <text>Release of an N-terminal amino acid, Xaa-|-Yaa- from a peptide, amide or arylamide. Xaa is preferably Ala, but may be most amino acids including Pro (slow action). When a terminal hydrophobic residue is followed by a prolyl residue, the two may be released as an intact Xaa-Pro dipeptide.</text>
        <dbReference type="EC" id="3.4.11.2"/>
    </reaction>
</comment>
<dbReference type="InterPro" id="IPR050344">
    <property type="entry name" value="Peptidase_M1_aminopeptidases"/>
</dbReference>
<keyword evidence="10" id="KW-0862">Zinc</keyword>
<dbReference type="InterPro" id="IPR001930">
    <property type="entry name" value="Peptidase_M1"/>
</dbReference>
<proteinExistence type="inferred from homology"/>
<dbReference type="RefSeq" id="WP_253763853.1">
    <property type="nucleotide sequence ID" value="NZ_JAMZDZ010000001.1"/>
</dbReference>
<dbReference type="SUPFAM" id="SSF63737">
    <property type="entry name" value="Leukotriene A4 hydrolase N-terminal domain"/>
    <property type="match status" value="1"/>
</dbReference>
<keyword evidence="7" id="KW-0645">Protease</keyword>
<dbReference type="SUPFAM" id="SSF55486">
    <property type="entry name" value="Metalloproteases ('zincins'), catalytic domain"/>
    <property type="match status" value="1"/>
</dbReference>
<evidence type="ECO:0000256" key="3">
    <source>
        <dbReference type="ARBA" id="ARBA00010136"/>
    </source>
</evidence>
<dbReference type="CDD" id="cd09602">
    <property type="entry name" value="M1_APN"/>
    <property type="match status" value="1"/>
</dbReference>
<dbReference type="Gene3D" id="2.60.40.1730">
    <property type="entry name" value="tricorn interacting facor f3 domain"/>
    <property type="match status" value="1"/>
</dbReference>
<dbReference type="InterPro" id="IPR014782">
    <property type="entry name" value="Peptidase_M1_dom"/>
</dbReference>
<dbReference type="Proteomes" id="UP001595816">
    <property type="component" value="Unassembled WGS sequence"/>
</dbReference>
<evidence type="ECO:0000256" key="2">
    <source>
        <dbReference type="ARBA" id="ARBA00001947"/>
    </source>
</evidence>
<dbReference type="EC" id="3.4.11.2" evidence="4"/>
<reference evidence="18" key="1">
    <citation type="journal article" date="2019" name="Int. J. Syst. Evol. Microbiol.">
        <title>The Global Catalogue of Microorganisms (GCM) 10K type strain sequencing project: providing services to taxonomists for standard genome sequencing and annotation.</title>
        <authorList>
            <consortium name="The Broad Institute Genomics Platform"/>
            <consortium name="The Broad Institute Genome Sequencing Center for Infectious Disease"/>
            <person name="Wu L."/>
            <person name="Ma J."/>
        </authorList>
    </citation>
    <scope>NUCLEOTIDE SEQUENCE [LARGE SCALE GENOMIC DNA]</scope>
    <source>
        <strain evidence="18">CGMCC 4.7289</strain>
    </source>
</reference>
<dbReference type="InterPro" id="IPR012778">
    <property type="entry name" value="Pept_M1_aminopeptidase"/>
</dbReference>
<dbReference type="EMBL" id="JBHSAY010000010">
    <property type="protein sequence ID" value="MFC4133183.1"/>
    <property type="molecule type" value="Genomic_DNA"/>
</dbReference>
<accession>A0ABV8LRL0</accession>
<keyword evidence="18" id="KW-1185">Reference proteome</keyword>
<evidence type="ECO:0000256" key="12">
    <source>
        <dbReference type="ARBA" id="ARBA00029811"/>
    </source>
</evidence>
<evidence type="ECO:0000256" key="1">
    <source>
        <dbReference type="ARBA" id="ARBA00000098"/>
    </source>
</evidence>
<dbReference type="InterPro" id="IPR042097">
    <property type="entry name" value="Aminopeptidase_N-like_N_sf"/>
</dbReference>
<evidence type="ECO:0000313" key="17">
    <source>
        <dbReference type="EMBL" id="MFC4133183.1"/>
    </source>
</evidence>
<dbReference type="InterPro" id="IPR027268">
    <property type="entry name" value="Peptidase_M4/M1_CTD_sf"/>
</dbReference>
<dbReference type="PANTHER" id="PTHR11533">
    <property type="entry name" value="PROTEASE M1 ZINC METALLOPROTEASE"/>
    <property type="match status" value="1"/>
</dbReference>
<dbReference type="InterPro" id="IPR024571">
    <property type="entry name" value="ERAP1-like_C_dom"/>
</dbReference>
<dbReference type="GO" id="GO:0016285">
    <property type="term" value="F:alanyl aminopeptidase activity"/>
    <property type="evidence" value="ECO:0007669"/>
    <property type="project" value="UniProtKB-EC"/>
</dbReference>
<dbReference type="NCBIfam" id="TIGR02412">
    <property type="entry name" value="pepN_strep_liv"/>
    <property type="match status" value="1"/>
</dbReference>
<organism evidence="17 18">
    <name type="scientific">Hamadaea flava</name>
    <dbReference type="NCBI Taxonomy" id="1742688"/>
    <lineage>
        <taxon>Bacteria</taxon>
        <taxon>Bacillati</taxon>
        <taxon>Actinomycetota</taxon>
        <taxon>Actinomycetes</taxon>
        <taxon>Micromonosporales</taxon>
        <taxon>Micromonosporaceae</taxon>
        <taxon>Hamadaea</taxon>
    </lineage>
</organism>
<dbReference type="Gene3D" id="1.10.390.10">
    <property type="entry name" value="Neutral Protease Domain 2"/>
    <property type="match status" value="1"/>
</dbReference>
<comment type="cofactor">
    <cofactor evidence="2">
        <name>Zn(2+)</name>
        <dbReference type="ChEBI" id="CHEBI:29105"/>
    </cofactor>
</comment>
<keyword evidence="6 17" id="KW-0031">Aminopeptidase</keyword>
<evidence type="ECO:0000256" key="9">
    <source>
        <dbReference type="ARBA" id="ARBA00022801"/>
    </source>
</evidence>
<evidence type="ECO:0000259" key="15">
    <source>
        <dbReference type="Pfam" id="PF11838"/>
    </source>
</evidence>
<evidence type="ECO:0000256" key="7">
    <source>
        <dbReference type="ARBA" id="ARBA00022670"/>
    </source>
</evidence>
<protein>
    <recommendedName>
        <fullName evidence="5">Aminopeptidase N</fullName>
        <ecNumber evidence="4">3.4.11.2</ecNumber>
    </recommendedName>
    <alternativeName>
        <fullName evidence="12">Alanine aminopeptidase</fullName>
    </alternativeName>
    <alternativeName>
        <fullName evidence="13">Lysyl aminopeptidase</fullName>
    </alternativeName>
</protein>
<dbReference type="InterPro" id="IPR045357">
    <property type="entry name" value="Aminopeptidase_N-like_N"/>
</dbReference>
<feature type="domain" description="Peptidase M1 membrane alanine aminopeptidase" evidence="14">
    <location>
        <begin position="234"/>
        <end position="445"/>
    </location>
</feature>
<evidence type="ECO:0000259" key="14">
    <source>
        <dbReference type="Pfam" id="PF01433"/>
    </source>
</evidence>
<dbReference type="PANTHER" id="PTHR11533:SF174">
    <property type="entry name" value="PUROMYCIN-SENSITIVE AMINOPEPTIDASE-RELATED"/>
    <property type="match status" value="1"/>
</dbReference>
<keyword evidence="11" id="KW-0482">Metalloprotease</keyword>
<evidence type="ECO:0000259" key="16">
    <source>
        <dbReference type="Pfam" id="PF17900"/>
    </source>
</evidence>
<keyword evidence="9 17" id="KW-0378">Hydrolase</keyword>
<evidence type="ECO:0000256" key="13">
    <source>
        <dbReference type="ARBA" id="ARBA00031533"/>
    </source>
</evidence>
<keyword evidence="8" id="KW-0479">Metal-binding</keyword>
<comment type="similarity">
    <text evidence="3">Belongs to the peptidase M1 family.</text>
</comment>
<dbReference type="Pfam" id="PF17900">
    <property type="entry name" value="Peptidase_M1_N"/>
    <property type="match status" value="1"/>
</dbReference>
<comment type="caution">
    <text evidence="17">The sequence shown here is derived from an EMBL/GenBank/DDBJ whole genome shotgun (WGS) entry which is preliminary data.</text>
</comment>
<sequence>MRNLTQAEAVERARLLTVGTYDITIDLTDGSGNPGDGTFRTVTEVAFDCAEPGAQTFIELAARSVRSATLNGSPVDVSGWSDSTGLVLTGLAAQNRLVVDADFDYSTSGQGLHRAVDPVDKEVYLYSQFETQDAQKAYACFDQPDLKATYTWHVTAPAHWKVVSNSVVDRVEKTDVGAQVVHFAESAKMSTYVTALCAGPYHEVRDEHDGIDLGIFCRQSMAQYLDPDDIFLLTKQGFDFFHQQFGVRYPLPKYDQLIVPEFNAGAMENFGCITNAETWFIFRSAVTDYEKEQRANTILHEMAHMWFGDLVTMRWWDDLWLNESFAEWASHWANTENTRFVDAWTTFLSIRKNWGYRQDQMSSTHPVYCEMPDVAAVEVNFDGITYAKGASVIKQLVAYVGIDAFVTGLRAYFAKHAWSNATFTDLLTELETASGRELTDFADQWLKTAQVNTLTPVVEIAADGTYESVVVRQSAPDSHPVLRTHRIGVGLYDLADGGKLVRRDVLEVDVAGASTTISALTGVRAADVLVLNEGDYSYLKLRLDDRSLETVVNHIGGFESSLTRALCWTATWDMVRDAELAARDYLTQVVSGLPVETDSSLVTATLNQLRTALTFYADPAWAPEGWARLAATAREVVASAEPGSGTQLIWARTFIGAARQPAEAAVLKGWLDGDGVPEGLTITGELRWQLVQALSALGVLTGDDIQNEHAADETASGDKESATAYALQPDPAVKAEVWAELTGDAEPANWRSRALLLGFQHSTQVELTKPYAQKYLDVAAEIWAKRDSEPAQEFLVLGYPAMQVSPETVAATEAWLAQDGHPAPLRRLIAEGKDSVERALAARACDSAAV</sequence>
<feature type="domain" description="ERAP1-like C-terminal" evidence="15">
    <location>
        <begin position="529"/>
        <end position="838"/>
    </location>
</feature>
<dbReference type="PRINTS" id="PR00756">
    <property type="entry name" value="ALADIPTASE"/>
</dbReference>
<feature type="domain" description="Aminopeptidase N-like N-terminal" evidence="16">
    <location>
        <begin position="107"/>
        <end position="193"/>
    </location>
</feature>
<evidence type="ECO:0000256" key="11">
    <source>
        <dbReference type="ARBA" id="ARBA00023049"/>
    </source>
</evidence>
<evidence type="ECO:0000256" key="5">
    <source>
        <dbReference type="ARBA" id="ARBA00015611"/>
    </source>
</evidence>
<evidence type="ECO:0000256" key="6">
    <source>
        <dbReference type="ARBA" id="ARBA00022438"/>
    </source>
</evidence>
<gene>
    <name evidence="17" type="primary">pepN</name>
    <name evidence="17" type="ORF">ACFOZ4_21455</name>
</gene>
<evidence type="ECO:0000313" key="18">
    <source>
        <dbReference type="Proteomes" id="UP001595816"/>
    </source>
</evidence>
<evidence type="ECO:0000256" key="10">
    <source>
        <dbReference type="ARBA" id="ARBA00022833"/>
    </source>
</evidence>
<dbReference type="Pfam" id="PF01433">
    <property type="entry name" value="Peptidase_M1"/>
    <property type="match status" value="1"/>
</dbReference>
<dbReference type="Pfam" id="PF11838">
    <property type="entry name" value="ERAP1_C"/>
    <property type="match status" value="1"/>
</dbReference>
<evidence type="ECO:0000256" key="4">
    <source>
        <dbReference type="ARBA" id="ARBA00012564"/>
    </source>
</evidence>
<evidence type="ECO:0000256" key="8">
    <source>
        <dbReference type="ARBA" id="ARBA00022723"/>
    </source>
</evidence>
<name>A0ABV8LRL0_9ACTN</name>